<evidence type="ECO:0000256" key="6">
    <source>
        <dbReference type="ARBA" id="ARBA00022989"/>
    </source>
</evidence>
<evidence type="ECO:0000256" key="2">
    <source>
        <dbReference type="ARBA" id="ARBA00010694"/>
    </source>
</evidence>
<dbReference type="Pfam" id="PF08449">
    <property type="entry name" value="UAA"/>
    <property type="match status" value="1"/>
</dbReference>
<evidence type="ECO:0000256" key="7">
    <source>
        <dbReference type="ARBA" id="ARBA00023136"/>
    </source>
</evidence>
<comment type="subcellular location">
    <subcellularLocation>
        <location evidence="1">Endomembrane system</location>
        <topology evidence="1">Multi-pass membrane protein</topology>
    </subcellularLocation>
</comment>
<dbReference type="GO" id="GO:0005462">
    <property type="term" value="F:UDP-N-acetylglucosamine transmembrane transporter activity"/>
    <property type="evidence" value="ECO:0007669"/>
    <property type="project" value="TreeGrafter"/>
</dbReference>
<evidence type="ECO:0000256" key="4">
    <source>
        <dbReference type="ARBA" id="ARBA00022597"/>
    </source>
</evidence>
<keyword evidence="7 8" id="KW-0472">Membrane</keyword>
<reference evidence="9" key="1">
    <citation type="submission" date="2023-03" db="EMBL/GenBank/DDBJ databases">
        <authorList>
            <person name="Steffen K."/>
            <person name="Cardenas P."/>
        </authorList>
    </citation>
    <scope>NUCLEOTIDE SEQUENCE</scope>
</reference>
<evidence type="ECO:0000256" key="8">
    <source>
        <dbReference type="SAM" id="Phobius"/>
    </source>
</evidence>
<gene>
    <name evidence="9" type="ORF">GBAR_LOCUS20734</name>
</gene>
<organism evidence="9 10">
    <name type="scientific">Geodia barretti</name>
    <name type="common">Barrett's horny sponge</name>
    <dbReference type="NCBI Taxonomy" id="519541"/>
    <lineage>
        <taxon>Eukaryota</taxon>
        <taxon>Metazoa</taxon>
        <taxon>Porifera</taxon>
        <taxon>Demospongiae</taxon>
        <taxon>Heteroscleromorpha</taxon>
        <taxon>Tetractinellida</taxon>
        <taxon>Astrophorina</taxon>
        <taxon>Geodiidae</taxon>
        <taxon>Geodia</taxon>
    </lineage>
</organism>
<protein>
    <submittedName>
        <fullName evidence="9">UDP-xylose and UDP-N-acetylglucosamine transporter</fullName>
    </submittedName>
</protein>
<evidence type="ECO:0000313" key="10">
    <source>
        <dbReference type="Proteomes" id="UP001174909"/>
    </source>
</evidence>
<dbReference type="AlphaFoldDB" id="A0AA35SWV1"/>
<accession>A0AA35SWV1</accession>
<proteinExistence type="inferred from homology"/>
<evidence type="ECO:0000256" key="3">
    <source>
        <dbReference type="ARBA" id="ARBA00022448"/>
    </source>
</evidence>
<dbReference type="GO" id="GO:0005464">
    <property type="term" value="F:UDP-xylose transmembrane transporter activity"/>
    <property type="evidence" value="ECO:0007669"/>
    <property type="project" value="TreeGrafter"/>
</dbReference>
<keyword evidence="4" id="KW-0762">Sugar transport</keyword>
<keyword evidence="6 8" id="KW-1133">Transmembrane helix</keyword>
<evidence type="ECO:0000256" key="5">
    <source>
        <dbReference type="ARBA" id="ARBA00022692"/>
    </source>
</evidence>
<evidence type="ECO:0000313" key="9">
    <source>
        <dbReference type="EMBL" id="CAI8037054.1"/>
    </source>
</evidence>
<dbReference type="PANTHER" id="PTHR10778:SF4">
    <property type="entry name" value="NUCLEOTIDE SUGAR TRANSPORTER SLC35B4"/>
    <property type="match status" value="1"/>
</dbReference>
<keyword evidence="3" id="KW-0813">Transport</keyword>
<dbReference type="GO" id="GO:0000139">
    <property type="term" value="C:Golgi membrane"/>
    <property type="evidence" value="ECO:0007669"/>
    <property type="project" value="TreeGrafter"/>
</dbReference>
<comment type="similarity">
    <text evidence="2">Belongs to the nucleotide-sugar transporter family. SLC35B subfamily.</text>
</comment>
<dbReference type="EMBL" id="CASHTH010002909">
    <property type="protein sequence ID" value="CAI8037054.1"/>
    <property type="molecule type" value="Genomic_DNA"/>
</dbReference>
<feature type="transmembrane region" description="Helical" evidence="8">
    <location>
        <begin position="69"/>
        <end position="89"/>
    </location>
</feature>
<dbReference type="GO" id="GO:0005789">
    <property type="term" value="C:endoplasmic reticulum membrane"/>
    <property type="evidence" value="ECO:0007669"/>
    <property type="project" value="TreeGrafter"/>
</dbReference>
<feature type="transmembrane region" description="Helical" evidence="8">
    <location>
        <begin position="7"/>
        <end position="28"/>
    </location>
</feature>
<comment type="caution">
    <text evidence="9">The sequence shown here is derived from an EMBL/GenBank/DDBJ whole genome shotgun (WGS) entry which is preliminary data.</text>
</comment>
<dbReference type="Proteomes" id="UP001174909">
    <property type="component" value="Unassembled WGS sequence"/>
</dbReference>
<keyword evidence="10" id="KW-1185">Reference proteome</keyword>
<evidence type="ECO:0000256" key="1">
    <source>
        <dbReference type="ARBA" id="ARBA00004127"/>
    </source>
</evidence>
<keyword evidence="5 8" id="KW-0812">Transmembrane</keyword>
<feature type="transmembrane region" description="Helical" evidence="8">
    <location>
        <begin position="34"/>
        <end position="57"/>
    </location>
</feature>
<dbReference type="PANTHER" id="PTHR10778">
    <property type="entry name" value="SOLUTE CARRIER FAMILY 35 MEMBER B"/>
    <property type="match status" value="1"/>
</dbReference>
<sequence>MGANTVPLAIFLVFLGCASNVVILEMIVKEDSGAGNIVTFCQFLFISVEGLFFVSHFFTVPPIIPIRKYMIMVILYFCVSVINNYSLIFDIPMPLHMIFRAGSLMANMILGILPTEQKISSVQVSVSGHDNCGDLHCHPCLCWTNARAR</sequence>
<dbReference type="InterPro" id="IPR013657">
    <property type="entry name" value="SCL35B1-4/HUT1"/>
</dbReference>
<name>A0AA35SWV1_GEOBA</name>